<reference evidence="2" key="1">
    <citation type="submission" date="2016-03" db="EMBL/GenBank/DDBJ databases">
        <title>Updated assembly of Pseudogymnoascus destructans, the fungus causing white-nose syndrome of bats.</title>
        <authorList>
            <person name="Palmer J.M."/>
            <person name="Drees K.P."/>
            <person name="Foster J.T."/>
            <person name="Lindner D.L."/>
        </authorList>
    </citation>
    <scope>NUCLEOTIDE SEQUENCE [LARGE SCALE GENOMIC DNA]</scope>
    <source>
        <strain evidence="2">20631-21</strain>
    </source>
</reference>
<dbReference type="VEuPathDB" id="FungiDB:GMDG_05394"/>
<evidence type="ECO:0000259" key="1">
    <source>
        <dbReference type="Pfam" id="PF20150"/>
    </source>
</evidence>
<proteinExistence type="predicted"/>
<accession>A0A177AII2</accession>
<dbReference type="InterPro" id="IPR045518">
    <property type="entry name" value="2EXR"/>
</dbReference>
<dbReference type="AlphaFoldDB" id="A0A177AII2"/>
<protein>
    <recommendedName>
        <fullName evidence="1">2EXR domain-containing protein</fullName>
    </recommendedName>
</protein>
<dbReference type="Proteomes" id="UP000077154">
    <property type="component" value="Unassembled WGS sequence"/>
</dbReference>
<sequence length="422" mass="47821">MPIISADICAAPIEEPNGSSWMEDRLDRSQNLKRFTIFNKLFPELRLKIWCHCMPPPGRAVFDHSLGPRVLWDPSMGYYALFHPEEDVLTLPDNFFGGRTPVLFQVCQESRYIGKRRIFPVTGLRLFHGGNIRYQPTFQMSIMAHPFNFFIKTLWFSPKDTIVIPIRSADALLDIQLAAVQIARTWDEEENPLMVRKVQFSLLITDINKLNSKVAGHLTKICSLVRDLGRSATIFIGMGAGFAHRRGRFYLNDDQEEWVYNEDGTFCNPDLQKQLEHKLAASPGKWVLSKDYDPSNVSALSDELGGLDSIAASSPDKSFLGIGRINLPCLSRCAVISHHSAYKYCLNSEIIEAHFAKVNPLIRYVDQIRDGLVEDRYTGGWERGEAWRRGLSFKKTGLYGEDSENDVWGGLLDGTDLWNAGI</sequence>
<name>A0A177AII2_9PEZI</name>
<dbReference type="Pfam" id="PF20150">
    <property type="entry name" value="2EXR"/>
    <property type="match status" value="1"/>
</dbReference>
<dbReference type="GeneID" id="36284495"/>
<evidence type="ECO:0000313" key="2">
    <source>
        <dbReference type="EMBL" id="OAF61885.1"/>
    </source>
</evidence>
<dbReference type="OrthoDB" id="3546385at2759"/>
<dbReference type="RefSeq" id="XP_024327159.1">
    <property type="nucleotide sequence ID" value="XM_024465084.1"/>
</dbReference>
<dbReference type="EMBL" id="KV441388">
    <property type="protein sequence ID" value="OAF61885.1"/>
    <property type="molecule type" value="Genomic_DNA"/>
</dbReference>
<organism evidence="2">
    <name type="scientific">Pseudogymnoascus destructans</name>
    <dbReference type="NCBI Taxonomy" id="655981"/>
    <lineage>
        <taxon>Eukaryota</taxon>
        <taxon>Fungi</taxon>
        <taxon>Dikarya</taxon>
        <taxon>Ascomycota</taxon>
        <taxon>Pezizomycotina</taxon>
        <taxon>Leotiomycetes</taxon>
        <taxon>Thelebolales</taxon>
        <taxon>Thelebolaceae</taxon>
        <taxon>Pseudogymnoascus</taxon>
    </lineage>
</organism>
<gene>
    <name evidence="2" type="ORF">VC83_01405</name>
</gene>
<feature type="domain" description="2EXR" evidence="1">
    <location>
        <begin position="35"/>
        <end position="123"/>
    </location>
</feature>